<keyword evidence="4" id="KW-0413">Isomerase</keyword>
<sequence>MRKIEHIGIAVKSLETSNLLFEKLFGQPPYKQEEVMSEGVKTSFFMNGPNKIELLEATNDDSPIAKFIAKKGEGIHHIAFDVEDIVSEILRLKSEGFIVLNEIPKKGADNKLVAFLHPKGTNGVLIELCQEIK</sequence>
<accession>A0ABW5Z648</accession>
<dbReference type="InterPro" id="IPR037523">
    <property type="entry name" value="VOC_core"/>
</dbReference>
<gene>
    <name evidence="4" type="primary">mce</name>
    <name evidence="4" type="ORF">ACFSX9_06140</name>
</gene>
<keyword evidence="2" id="KW-0479">Metal-binding</keyword>
<feature type="domain" description="VOC" evidence="3">
    <location>
        <begin position="3"/>
        <end position="131"/>
    </location>
</feature>
<dbReference type="PANTHER" id="PTHR43048">
    <property type="entry name" value="METHYLMALONYL-COA EPIMERASE"/>
    <property type="match status" value="1"/>
</dbReference>
<dbReference type="SUPFAM" id="SSF54593">
    <property type="entry name" value="Glyoxalase/Bleomycin resistance protein/Dihydroxybiphenyl dioxygenase"/>
    <property type="match status" value="1"/>
</dbReference>
<dbReference type="Pfam" id="PF13669">
    <property type="entry name" value="Glyoxalase_4"/>
    <property type="match status" value="1"/>
</dbReference>
<dbReference type="Gene3D" id="3.10.180.10">
    <property type="entry name" value="2,3-Dihydroxybiphenyl 1,2-Dioxygenase, domain 1"/>
    <property type="match status" value="1"/>
</dbReference>
<dbReference type="EC" id="5.1.99.1" evidence="4"/>
<comment type="similarity">
    <text evidence="1">Belongs to the methylmalonyl-CoA epimerase family.</text>
</comment>
<dbReference type="PANTHER" id="PTHR43048:SF3">
    <property type="entry name" value="METHYLMALONYL-COA EPIMERASE, MITOCHONDRIAL"/>
    <property type="match status" value="1"/>
</dbReference>
<evidence type="ECO:0000313" key="5">
    <source>
        <dbReference type="Proteomes" id="UP001597549"/>
    </source>
</evidence>
<dbReference type="InterPro" id="IPR017515">
    <property type="entry name" value="MeMalonyl-CoA_epimerase"/>
</dbReference>
<evidence type="ECO:0000313" key="4">
    <source>
        <dbReference type="EMBL" id="MFD2908310.1"/>
    </source>
</evidence>
<dbReference type="Proteomes" id="UP001597549">
    <property type="component" value="Unassembled WGS sequence"/>
</dbReference>
<evidence type="ECO:0000256" key="2">
    <source>
        <dbReference type="ARBA" id="ARBA00022723"/>
    </source>
</evidence>
<dbReference type="RefSeq" id="WP_379805715.1">
    <property type="nucleotide sequence ID" value="NZ_JBHUOL010000012.1"/>
</dbReference>
<name>A0ABW5Z648_9FLAO</name>
<dbReference type="InterPro" id="IPR051785">
    <property type="entry name" value="MMCE/EMCE_epimerase"/>
</dbReference>
<evidence type="ECO:0000259" key="3">
    <source>
        <dbReference type="PROSITE" id="PS51819"/>
    </source>
</evidence>
<comment type="caution">
    <text evidence="4">The sequence shown here is derived from an EMBL/GenBank/DDBJ whole genome shotgun (WGS) entry which is preliminary data.</text>
</comment>
<protein>
    <submittedName>
        <fullName evidence="4">Methylmalonyl-CoA epimerase</fullName>
        <ecNumber evidence="4">5.1.99.1</ecNumber>
    </submittedName>
</protein>
<dbReference type="EMBL" id="JBHUOL010000012">
    <property type="protein sequence ID" value="MFD2908310.1"/>
    <property type="molecule type" value="Genomic_DNA"/>
</dbReference>
<dbReference type="InterPro" id="IPR029068">
    <property type="entry name" value="Glyas_Bleomycin-R_OHBP_Dase"/>
</dbReference>
<proteinExistence type="inferred from homology"/>
<dbReference type="GO" id="GO:0004493">
    <property type="term" value="F:methylmalonyl-CoA epimerase activity"/>
    <property type="evidence" value="ECO:0007669"/>
    <property type="project" value="UniProtKB-EC"/>
</dbReference>
<dbReference type="CDD" id="cd07249">
    <property type="entry name" value="MMCE"/>
    <property type="match status" value="1"/>
</dbReference>
<reference evidence="5" key="1">
    <citation type="journal article" date="2019" name="Int. J. Syst. Evol. Microbiol.">
        <title>The Global Catalogue of Microorganisms (GCM) 10K type strain sequencing project: providing services to taxonomists for standard genome sequencing and annotation.</title>
        <authorList>
            <consortium name="The Broad Institute Genomics Platform"/>
            <consortium name="The Broad Institute Genome Sequencing Center for Infectious Disease"/>
            <person name="Wu L."/>
            <person name="Ma J."/>
        </authorList>
    </citation>
    <scope>NUCLEOTIDE SEQUENCE [LARGE SCALE GENOMIC DNA]</scope>
    <source>
        <strain evidence="5">KCTC 52644</strain>
    </source>
</reference>
<evidence type="ECO:0000256" key="1">
    <source>
        <dbReference type="ARBA" id="ARBA00009308"/>
    </source>
</evidence>
<organism evidence="4 5">
    <name type="scientific">Flavobacterium ardleyense</name>
    <dbReference type="NCBI Taxonomy" id="2038737"/>
    <lineage>
        <taxon>Bacteria</taxon>
        <taxon>Pseudomonadati</taxon>
        <taxon>Bacteroidota</taxon>
        <taxon>Flavobacteriia</taxon>
        <taxon>Flavobacteriales</taxon>
        <taxon>Flavobacteriaceae</taxon>
        <taxon>Flavobacterium</taxon>
    </lineage>
</organism>
<dbReference type="NCBIfam" id="TIGR03081">
    <property type="entry name" value="metmalonyl_epim"/>
    <property type="match status" value="1"/>
</dbReference>
<keyword evidence="5" id="KW-1185">Reference proteome</keyword>
<dbReference type="PROSITE" id="PS51819">
    <property type="entry name" value="VOC"/>
    <property type="match status" value="1"/>
</dbReference>